<dbReference type="Pfam" id="PF07776">
    <property type="entry name" value="zf-AD"/>
    <property type="match status" value="1"/>
</dbReference>
<feature type="domain" description="ZAD" evidence="8">
    <location>
        <begin position="36"/>
        <end position="112"/>
    </location>
</feature>
<feature type="binding site" evidence="6">
    <location>
        <position position="88"/>
    </location>
    <ligand>
        <name>Zn(2+)</name>
        <dbReference type="ChEBI" id="CHEBI:29105"/>
    </ligand>
</feature>
<dbReference type="InterPro" id="IPR012934">
    <property type="entry name" value="Znf_AD"/>
</dbReference>
<accession>A0AAU9FHS6</accession>
<protein>
    <submittedName>
        <fullName evidence="9">Zinc finger protein 675-like</fullName>
    </submittedName>
</protein>
<evidence type="ECO:0000256" key="1">
    <source>
        <dbReference type="ARBA" id="ARBA00022723"/>
    </source>
</evidence>
<dbReference type="SUPFAM" id="SSF57667">
    <property type="entry name" value="beta-beta-alpha zinc fingers"/>
    <property type="match status" value="2"/>
</dbReference>
<dbReference type="GO" id="GO:0008270">
    <property type="term" value="F:zinc ion binding"/>
    <property type="evidence" value="ECO:0007669"/>
    <property type="project" value="UniProtKB-UniRule"/>
</dbReference>
<feature type="binding site" evidence="6">
    <location>
        <position position="85"/>
    </location>
    <ligand>
        <name>Zn(2+)</name>
        <dbReference type="ChEBI" id="CHEBI:29105"/>
    </ligand>
</feature>
<evidence type="ECO:0000313" key="9">
    <source>
        <dbReference type="EMBL" id="BFF95259.1"/>
    </source>
</evidence>
<feature type="domain" description="C2H2-type" evidence="7">
    <location>
        <begin position="206"/>
        <end position="230"/>
    </location>
</feature>
<dbReference type="Proteomes" id="UP001500889">
    <property type="component" value="Chromosome U"/>
</dbReference>
<dbReference type="GO" id="GO:0005634">
    <property type="term" value="C:nucleus"/>
    <property type="evidence" value="ECO:0007669"/>
    <property type="project" value="InterPro"/>
</dbReference>
<dbReference type="PROSITE" id="PS51915">
    <property type="entry name" value="ZAD"/>
    <property type="match status" value="1"/>
</dbReference>
<dbReference type="PANTHER" id="PTHR23235">
    <property type="entry name" value="KRUEPPEL-LIKE TRANSCRIPTION FACTOR"/>
    <property type="match status" value="1"/>
</dbReference>
<keyword evidence="3 5" id="KW-0863">Zinc-finger</keyword>
<gene>
    <name evidence="9" type="ORF">DMAD_12702</name>
</gene>
<keyword evidence="2" id="KW-0677">Repeat</keyword>
<organism evidence="9 10">
    <name type="scientific">Drosophila madeirensis</name>
    <name type="common">Fruit fly</name>
    <dbReference type="NCBI Taxonomy" id="30013"/>
    <lineage>
        <taxon>Eukaryota</taxon>
        <taxon>Metazoa</taxon>
        <taxon>Ecdysozoa</taxon>
        <taxon>Arthropoda</taxon>
        <taxon>Hexapoda</taxon>
        <taxon>Insecta</taxon>
        <taxon>Pterygota</taxon>
        <taxon>Neoptera</taxon>
        <taxon>Endopterygota</taxon>
        <taxon>Diptera</taxon>
        <taxon>Brachycera</taxon>
        <taxon>Muscomorpha</taxon>
        <taxon>Ephydroidea</taxon>
        <taxon>Drosophilidae</taxon>
        <taxon>Drosophila</taxon>
        <taxon>Sophophora</taxon>
    </lineage>
</organism>
<dbReference type="PANTHER" id="PTHR23235:SF120">
    <property type="entry name" value="KRUPPEL-LIKE FACTOR 15"/>
    <property type="match status" value="1"/>
</dbReference>
<evidence type="ECO:0000256" key="5">
    <source>
        <dbReference type="PROSITE-ProRule" id="PRU00042"/>
    </source>
</evidence>
<evidence type="ECO:0000256" key="3">
    <source>
        <dbReference type="ARBA" id="ARBA00022771"/>
    </source>
</evidence>
<dbReference type="Pfam" id="PF00096">
    <property type="entry name" value="zf-C2H2"/>
    <property type="match status" value="3"/>
</dbReference>
<name>A0AAU9FHS6_DROMD</name>
<proteinExistence type="predicted"/>
<dbReference type="SUPFAM" id="SSF57716">
    <property type="entry name" value="Glucocorticoid receptor-like (DNA-binding domain)"/>
    <property type="match status" value="1"/>
</dbReference>
<dbReference type="AlphaFoldDB" id="A0AAU9FHS6"/>
<evidence type="ECO:0000313" key="10">
    <source>
        <dbReference type="Proteomes" id="UP001500889"/>
    </source>
</evidence>
<dbReference type="PROSITE" id="PS00028">
    <property type="entry name" value="ZINC_FINGER_C2H2_1"/>
    <property type="match status" value="2"/>
</dbReference>
<dbReference type="EMBL" id="AP029264">
    <property type="protein sequence ID" value="BFF95259.1"/>
    <property type="molecule type" value="Genomic_DNA"/>
</dbReference>
<evidence type="ECO:0000256" key="6">
    <source>
        <dbReference type="PROSITE-ProRule" id="PRU01263"/>
    </source>
</evidence>
<dbReference type="GO" id="GO:0000981">
    <property type="term" value="F:DNA-binding transcription factor activity, RNA polymerase II-specific"/>
    <property type="evidence" value="ECO:0007669"/>
    <property type="project" value="TreeGrafter"/>
</dbReference>
<dbReference type="SMART" id="SM00355">
    <property type="entry name" value="ZnF_C2H2"/>
    <property type="match status" value="3"/>
</dbReference>
<keyword evidence="10" id="KW-1185">Reference proteome</keyword>
<dbReference type="Gene3D" id="3.30.160.60">
    <property type="entry name" value="Classic Zinc Finger"/>
    <property type="match status" value="3"/>
</dbReference>
<feature type="binding site" evidence="6">
    <location>
        <position position="38"/>
    </location>
    <ligand>
        <name>Zn(2+)</name>
        <dbReference type="ChEBI" id="CHEBI:29105"/>
    </ligand>
</feature>
<feature type="binding site" evidence="6">
    <location>
        <position position="41"/>
    </location>
    <ligand>
        <name>Zn(2+)</name>
        <dbReference type="ChEBI" id="CHEBI:29105"/>
    </ligand>
</feature>
<evidence type="ECO:0000259" key="8">
    <source>
        <dbReference type="PROSITE" id="PS51915"/>
    </source>
</evidence>
<keyword evidence="4 6" id="KW-0862">Zinc</keyword>
<dbReference type="InterPro" id="IPR013087">
    <property type="entry name" value="Znf_C2H2_type"/>
</dbReference>
<dbReference type="PROSITE" id="PS50157">
    <property type="entry name" value="ZINC_FINGER_C2H2_2"/>
    <property type="match status" value="3"/>
</dbReference>
<reference evidence="9 10" key="1">
    <citation type="submission" date="2024-02" db="EMBL/GenBank/DDBJ databases">
        <title>A chromosome-level genome assembly of Drosophila madeirensis, a fruit fly species endemic to Madeira island.</title>
        <authorList>
            <person name="Tomihara K."/>
            <person name="Llopart A."/>
            <person name="Yamamoto D."/>
        </authorList>
    </citation>
    <scope>NUCLEOTIDE SEQUENCE [LARGE SCALE GENOMIC DNA]</scope>
    <source>
        <strain evidence="9 10">RF1</strain>
    </source>
</reference>
<sequence>MFCVKTNHSDQRTINSACLEIQKSGTRWFTCRAMEETCRVCKGTSESFTNIFDEPQKWDTCIADMIAQCTGYEVSRGDLLSENICPPCLEEAVSAFNLKTTCEQSFKLMEESKGAEIFYIVEYEDWEPSDCRSEQSNNIETDAEAKGGRLFKCPLCPRSFAQRSLKKHIELHTGGRPYKCPKCSQSFHFSFHLSEHMRIHSVDPPFKCTYCSKSYEHSNSLRKHIKKSHE</sequence>
<dbReference type="Gene3D" id="3.40.1800.20">
    <property type="match status" value="1"/>
</dbReference>
<evidence type="ECO:0000256" key="4">
    <source>
        <dbReference type="ARBA" id="ARBA00022833"/>
    </source>
</evidence>
<dbReference type="InterPro" id="IPR036236">
    <property type="entry name" value="Znf_C2H2_sf"/>
</dbReference>
<dbReference type="FunFam" id="3.30.160.60:FF:000624">
    <property type="entry name" value="zinc finger protein 697"/>
    <property type="match status" value="1"/>
</dbReference>
<keyword evidence="1 6" id="KW-0479">Metal-binding</keyword>
<dbReference type="GO" id="GO:0000978">
    <property type="term" value="F:RNA polymerase II cis-regulatory region sequence-specific DNA binding"/>
    <property type="evidence" value="ECO:0007669"/>
    <property type="project" value="TreeGrafter"/>
</dbReference>
<feature type="domain" description="C2H2-type" evidence="7">
    <location>
        <begin position="151"/>
        <end position="177"/>
    </location>
</feature>
<dbReference type="SMART" id="SM00868">
    <property type="entry name" value="zf-AD"/>
    <property type="match status" value="1"/>
</dbReference>
<evidence type="ECO:0000256" key="2">
    <source>
        <dbReference type="ARBA" id="ARBA00022737"/>
    </source>
</evidence>
<feature type="domain" description="C2H2-type" evidence="7">
    <location>
        <begin position="178"/>
        <end position="205"/>
    </location>
</feature>
<evidence type="ECO:0000259" key="7">
    <source>
        <dbReference type="PROSITE" id="PS50157"/>
    </source>
</evidence>